<dbReference type="Proteomes" id="UP000472335">
    <property type="component" value="Unassembled WGS sequence"/>
</dbReference>
<evidence type="ECO:0000313" key="1">
    <source>
        <dbReference type="EMBL" id="NGO14323.1"/>
    </source>
</evidence>
<organism evidence="1 2">
    <name type="scientific">Streptomyces scabichelini</name>
    <dbReference type="NCBI Taxonomy" id="2711217"/>
    <lineage>
        <taxon>Bacteria</taxon>
        <taxon>Bacillati</taxon>
        <taxon>Actinomycetota</taxon>
        <taxon>Actinomycetes</taxon>
        <taxon>Kitasatosporales</taxon>
        <taxon>Streptomycetaceae</taxon>
        <taxon>Streptomyces</taxon>
    </lineage>
</organism>
<dbReference type="EMBL" id="JAAKZY010000251">
    <property type="protein sequence ID" value="NGO14323.1"/>
    <property type="molecule type" value="Genomic_DNA"/>
</dbReference>
<keyword evidence="2" id="KW-1185">Reference proteome</keyword>
<name>A0A6G4VKM0_9ACTN</name>
<reference evidence="1 2" key="1">
    <citation type="submission" date="2020-02" db="EMBL/GenBank/DDBJ databases">
        <title>Whole-genome analyses of novel actinobacteria.</title>
        <authorList>
            <person name="Sahin N."/>
            <person name="Gencbay T."/>
        </authorList>
    </citation>
    <scope>NUCLEOTIDE SEQUENCE [LARGE SCALE GENOMIC DNA]</scope>
    <source>
        <strain evidence="1 2">HC44</strain>
    </source>
</reference>
<comment type="caution">
    <text evidence="1">The sequence shown here is derived from an EMBL/GenBank/DDBJ whole genome shotgun (WGS) entry which is preliminary data.</text>
</comment>
<evidence type="ECO:0000313" key="2">
    <source>
        <dbReference type="Proteomes" id="UP000472335"/>
    </source>
</evidence>
<protein>
    <submittedName>
        <fullName evidence="1">Uncharacterized protein</fullName>
    </submittedName>
</protein>
<proteinExistence type="predicted"/>
<dbReference type="AlphaFoldDB" id="A0A6G4VKM0"/>
<gene>
    <name evidence="1" type="ORF">G5C60_43715</name>
</gene>
<accession>A0A6G4VKM0</accession>
<sequence length="106" mass="11632">MPAGEWWDAVRVPLALGVRTLEELGNATGAVIEDSYGTTLYWLIPPGSATDWNVPPAQILGSGCHLAVPPPHRTRAPGLHWRVVPTRTRHWTNPTTLHRALRTALS</sequence>